<dbReference type="AlphaFoldDB" id="A0A8T1ZRS6"/>
<evidence type="ECO:0000313" key="3">
    <source>
        <dbReference type="EMBL" id="KAG7563498.1"/>
    </source>
</evidence>
<dbReference type="EMBL" id="JAEFBJ010000010">
    <property type="protein sequence ID" value="KAG7563498.1"/>
    <property type="molecule type" value="Genomic_DNA"/>
</dbReference>
<feature type="compositionally biased region" description="Low complexity" evidence="1">
    <location>
        <begin position="92"/>
        <end position="102"/>
    </location>
</feature>
<evidence type="ECO:0000256" key="2">
    <source>
        <dbReference type="SAM" id="Phobius"/>
    </source>
</evidence>
<evidence type="ECO:0000313" key="4">
    <source>
        <dbReference type="Proteomes" id="UP000694251"/>
    </source>
</evidence>
<keyword evidence="2" id="KW-0472">Membrane</keyword>
<keyword evidence="4" id="KW-1185">Reference proteome</keyword>
<feature type="transmembrane region" description="Helical" evidence="2">
    <location>
        <begin position="40"/>
        <end position="61"/>
    </location>
</feature>
<proteinExistence type="predicted"/>
<comment type="caution">
    <text evidence="3">The sequence shown here is derived from an EMBL/GenBank/DDBJ whole genome shotgun (WGS) entry which is preliminary data.</text>
</comment>
<organism evidence="3 4">
    <name type="scientific">Arabidopsis suecica</name>
    <name type="common">Swedish thale-cress</name>
    <name type="synonym">Cardaminopsis suecica</name>
    <dbReference type="NCBI Taxonomy" id="45249"/>
    <lineage>
        <taxon>Eukaryota</taxon>
        <taxon>Viridiplantae</taxon>
        <taxon>Streptophyta</taxon>
        <taxon>Embryophyta</taxon>
        <taxon>Tracheophyta</taxon>
        <taxon>Spermatophyta</taxon>
        <taxon>Magnoliopsida</taxon>
        <taxon>eudicotyledons</taxon>
        <taxon>Gunneridae</taxon>
        <taxon>Pentapetalae</taxon>
        <taxon>rosids</taxon>
        <taxon>malvids</taxon>
        <taxon>Brassicales</taxon>
        <taxon>Brassicaceae</taxon>
        <taxon>Camelineae</taxon>
        <taxon>Arabidopsis</taxon>
    </lineage>
</organism>
<protein>
    <submittedName>
        <fullName evidence="3">Uncharacterized protein</fullName>
    </submittedName>
</protein>
<feature type="region of interest" description="Disordered" evidence="1">
    <location>
        <begin position="76"/>
        <end position="102"/>
    </location>
</feature>
<keyword evidence="2" id="KW-1133">Transmembrane helix</keyword>
<accession>A0A8T1ZRS6</accession>
<name>A0A8T1ZRS6_ARASU</name>
<dbReference type="Proteomes" id="UP000694251">
    <property type="component" value="Chromosome 10"/>
</dbReference>
<sequence>MYSLVRGRQEKQKIMFSRQDKCQIIIREFMMKQYLFKITGFLKAPVTIGFALASAAVVAVVQQREFLMDIATKKKEDKAEKKNLKEEEAAEKSAANLKENAE</sequence>
<keyword evidence="2" id="KW-0812">Transmembrane</keyword>
<gene>
    <name evidence="3" type="ORF">ISN44_As10g002980</name>
</gene>
<reference evidence="3 4" key="1">
    <citation type="submission" date="2020-12" db="EMBL/GenBank/DDBJ databases">
        <title>Concerted genomic and epigenomic changes stabilize Arabidopsis allopolyploids.</title>
        <authorList>
            <person name="Chen Z."/>
        </authorList>
    </citation>
    <scope>NUCLEOTIDE SEQUENCE [LARGE SCALE GENOMIC DNA]</scope>
    <source>
        <strain evidence="3">As9502</strain>
        <tissue evidence="3">Leaf</tissue>
    </source>
</reference>
<feature type="compositionally biased region" description="Basic and acidic residues" evidence="1">
    <location>
        <begin position="76"/>
        <end position="91"/>
    </location>
</feature>
<evidence type="ECO:0000256" key="1">
    <source>
        <dbReference type="SAM" id="MobiDB-lite"/>
    </source>
</evidence>